<proteinExistence type="predicted"/>
<name>A0A1I4ZCI6_9FLAO</name>
<evidence type="ECO:0000256" key="1">
    <source>
        <dbReference type="SAM" id="Phobius"/>
    </source>
</evidence>
<dbReference type="Proteomes" id="UP000198705">
    <property type="component" value="Unassembled WGS sequence"/>
</dbReference>
<dbReference type="EMBL" id="FOVN01000001">
    <property type="protein sequence ID" value="SFN47975.1"/>
    <property type="molecule type" value="Genomic_DNA"/>
</dbReference>
<accession>A0A1I4ZCI6</accession>
<dbReference type="STRING" id="649333.SAMN04487989_101721"/>
<dbReference type="AlphaFoldDB" id="A0A1I4ZCI6"/>
<gene>
    <name evidence="2" type="ORF">SAMN04487989_101721</name>
</gene>
<dbReference type="RefSeq" id="WP_092206255.1">
    <property type="nucleotide sequence ID" value="NZ_FOVN01000001.1"/>
</dbReference>
<organism evidence="2 3">
    <name type="scientific">Bizionia echini</name>
    <dbReference type="NCBI Taxonomy" id="649333"/>
    <lineage>
        <taxon>Bacteria</taxon>
        <taxon>Pseudomonadati</taxon>
        <taxon>Bacteroidota</taxon>
        <taxon>Flavobacteriia</taxon>
        <taxon>Flavobacteriales</taxon>
        <taxon>Flavobacteriaceae</taxon>
        <taxon>Bizionia</taxon>
    </lineage>
</organism>
<evidence type="ECO:0000313" key="2">
    <source>
        <dbReference type="EMBL" id="SFN47975.1"/>
    </source>
</evidence>
<keyword evidence="1" id="KW-1133">Transmembrane helix</keyword>
<dbReference type="OrthoDB" id="1447646at2"/>
<sequence length="196" mass="22767">MSYINKYKVLTENQIQISNSHMYIRFILFLFLIFLIGCGSKKTDKKQTTAYEIKSICPVDGSCSFTAWKNKSLLITYYEGNKPSPEIVNGPNIVIQFEYKRHEVPNASDGHYSEHIYIEFAENETDLELEGKNLQNVKLLFGRFCYCKGQNGFYKITNGKLSIKKLKVDNLYELKLQFTTNEAPQIITEIKETFRL</sequence>
<reference evidence="3" key="1">
    <citation type="submission" date="2016-10" db="EMBL/GenBank/DDBJ databases">
        <authorList>
            <person name="Varghese N."/>
            <person name="Submissions S."/>
        </authorList>
    </citation>
    <scope>NUCLEOTIDE SEQUENCE [LARGE SCALE GENOMIC DNA]</scope>
    <source>
        <strain evidence="3">DSM 23925</strain>
    </source>
</reference>
<protein>
    <submittedName>
        <fullName evidence="2">Uncharacterized protein</fullName>
    </submittedName>
</protein>
<keyword evidence="1" id="KW-0472">Membrane</keyword>
<keyword evidence="3" id="KW-1185">Reference proteome</keyword>
<keyword evidence="1" id="KW-0812">Transmembrane</keyword>
<evidence type="ECO:0000313" key="3">
    <source>
        <dbReference type="Proteomes" id="UP000198705"/>
    </source>
</evidence>
<feature type="transmembrane region" description="Helical" evidence="1">
    <location>
        <begin position="20"/>
        <end position="38"/>
    </location>
</feature>